<organism evidence="2 3">
    <name type="scientific">Candidatus Desulfobia pelagia</name>
    <dbReference type="NCBI Taxonomy" id="2841692"/>
    <lineage>
        <taxon>Bacteria</taxon>
        <taxon>Pseudomonadati</taxon>
        <taxon>Thermodesulfobacteriota</taxon>
        <taxon>Desulfobulbia</taxon>
        <taxon>Desulfobulbales</taxon>
        <taxon>Desulfobulbaceae</taxon>
        <taxon>Candidatus Desulfobia</taxon>
    </lineage>
</organism>
<dbReference type="GO" id="GO:0020037">
    <property type="term" value="F:heme binding"/>
    <property type="evidence" value="ECO:0007669"/>
    <property type="project" value="InterPro"/>
</dbReference>
<evidence type="ECO:0000313" key="2">
    <source>
        <dbReference type="EMBL" id="MBC8317257.1"/>
    </source>
</evidence>
<feature type="signal peptide" evidence="1">
    <location>
        <begin position="1"/>
        <end position="25"/>
    </location>
</feature>
<evidence type="ECO:0000313" key="3">
    <source>
        <dbReference type="Proteomes" id="UP000614424"/>
    </source>
</evidence>
<name>A0A8J6TFD3_9BACT</name>
<dbReference type="InterPro" id="IPR036909">
    <property type="entry name" value="Cyt_c-like_dom_sf"/>
</dbReference>
<evidence type="ECO:0000256" key="1">
    <source>
        <dbReference type="SAM" id="SignalP"/>
    </source>
</evidence>
<sequence length="132" mass="15065">MGKREMVIGIVALCALFFSASFIQASPDKRFDATTNTCRIFGFDTAWWGEGNKTFKQNCKSCHYRNNDKGAPFLYAESKSPRAWNRVFYKKYPACAKDGSWNIDLQQQLALNDFLYKYGADTYNAYDANDCG</sequence>
<dbReference type="Proteomes" id="UP000614424">
    <property type="component" value="Unassembled WGS sequence"/>
</dbReference>
<protein>
    <recommendedName>
        <fullName evidence="4">Cytochrome c domain-containing protein</fullName>
    </recommendedName>
</protein>
<gene>
    <name evidence="2" type="ORF">H8E41_05085</name>
</gene>
<keyword evidence="1" id="KW-0732">Signal</keyword>
<evidence type="ECO:0008006" key="4">
    <source>
        <dbReference type="Google" id="ProtNLM"/>
    </source>
</evidence>
<reference evidence="2 3" key="1">
    <citation type="submission" date="2020-08" db="EMBL/GenBank/DDBJ databases">
        <title>Bridging the membrane lipid divide: bacteria of the FCB group superphylum have the potential to synthesize archaeal ether lipids.</title>
        <authorList>
            <person name="Villanueva L."/>
            <person name="Von Meijenfeldt F.A.B."/>
            <person name="Westbye A.B."/>
            <person name="Yadav S."/>
            <person name="Hopmans E.C."/>
            <person name="Dutilh B.E."/>
            <person name="Sinninghe Damste J.S."/>
        </authorList>
    </citation>
    <scope>NUCLEOTIDE SEQUENCE [LARGE SCALE GENOMIC DNA]</scope>
    <source>
        <strain evidence="2">NIOZ-UU47</strain>
    </source>
</reference>
<dbReference type="SUPFAM" id="SSF46626">
    <property type="entry name" value="Cytochrome c"/>
    <property type="match status" value="1"/>
</dbReference>
<dbReference type="EMBL" id="JACNJZ010000078">
    <property type="protein sequence ID" value="MBC8317257.1"/>
    <property type="molecule type" value="Genomic_DNA"/>
</dbReference>
<dbReference type="AlphaFoldDB" id="A0A8J6TFD3"/>
<comment type="caution">
    <text evidence="2">The sequence shown here is derived from an EMBL/GenBank/DDBJ whole genome shotgun (WGS) entry which is preliminary data.</text>
</comment>
<feature type="chain" id="PRO_5035183497" description="Cytochrome c domain-containing protein" evidence="1">
    <location>
        <begin position="26"/>
        <end position="132"/>
    </location>
</feature>
<accession>A0A8J6TFD3</accession>
<dbReference type="GO" id="GO:0009055">
    <property type="term" value="F:electron transfer activity"/>
    <property type="evidence" value="ECO:0007669"/>
    <property type="project" value="InterPro"/>
</dbReference>
<proteinExistence type="predicted"/>